<gene>
    <name evidence="1" type="ORF">G6F64_009793</name>
</gene>
<evidence type="ECO:0000313" key="1">
    <source>
        <dbReference type="EMBL" id="KAG1303765.1"/>
    </source>
</evidence>
<evidence type="ECO:0000313" key="2">
    <source>
        <dbReference type="Proteomes" id="UP000716291"/>
    </source>
</evidence>
<accession>A0A9P6X2X5</accession>
<dbReference type="EMBL" id="JAANQT010001864">
    <property type="protein sequence ID" value="KAG1303765.1"/>
    <property type="molecule type" value="Genomic_DNA"/>
</dbReference>
<keyword evidence="2" id="KW-1185">Reference proteome</keyword>
<comment type="caution">
    <text evidence="1">The sequence shown here is derived from an EMBL/GenBank/DDBJ whole genome shotgun (WGS) entry which is preliminary data.</text>
</comment>
<name>A0A9P6X2X5_RHIOR</name>
<proteinExistence type="predicted"/>
<evidence type="ECO:0008006" key="3">
    <source>
        <dbReference type="Google" id="ProtNLM"/>
    </source>
</evidence>
<organism evidence="1 2">
    <name type="scientific">Rhizopus oryzae</name>
    <name type="common">Mucormycosis agent</name>
    <name type="synonym">Rhizopus arrhizus var. delemar</name>
    <dbReference type="NCBI Taxonomy" id="64495"/>
    <lineage>
        <taxon>Eukaryota</taxon>
        <taxon>Fungi</taxon>
        <taxon>Fungi incertae sedis</taxon>
        <taxon>Mucoromycota</taxon>
        <taxon>Mucoromycotina</taxon>
        <taxon>Mucoromycetes</taxon>
        <taxon>Mucorales</taxon>
        <taxon>Mucorineae</taxon>
        <taxon>Rhizopodaceae</taxon>
        <taxon>Rhizopus</taxon>
    </lineage>
</organism>
<sequence length="463" mass="51892">MSYKSEQKMMKSNKAALATHISYNTARKWKQILNVKHKGHLIKFFDKDASVTTQDVVNDLIKKFAGLEIKRKSRVAEFMKEDCNLSFKVVSRHPAAINCEKTLQERAFTILSNNEKLPPSKPQVGLPTNNYSQTQRKWTTVVRGFIKPSSYAESLIAMNDGFTFSSSLASIVHCSNPLYQIQKPFLKRAAQRSVFIEITCVQDKETFLKELKDVYEDNTHLWSIEDVLTITFNGLLCQYGHKDGGLCQLQEGMLADLSHFGTVCNSGTISGATGVFSGRGYAVLELCESSDFSLSHEFHWHFSPLDDNNTYVQNRSCKSLVYAHWRSMPSYCQYCHSPAHAIADYPVKLSSIICYNCNGHGHGHMSRGCPRKNTHNNPSYSYKKAHKTPMLQVLVRDYVSSELTLISTGVHGETSTTLHTTDVTATPDAFSTQTEIIANPTVTCTNSADIPVASKYQSVLTYT</sequence>
<reference evidence="1" key="1">
    <citation type="journal article" date="2020" name="Microb. Genom.">
        <title>Genetic diversity of clinical and environmental Mucorales isolates obtained from an investigation of mucormycosis cases among solid organ transplant recipients.</title>
        <authorList>
            <person name="Nguyen M.H."/>
            <person name="Kaul D."/>
            <person name="Muto C."/>
            <person name="Cheng S.J."/>
            <person name="Richter R.A."/>
            <person name="Bruno V.M."/>
            <person name="Liu G."/>
            <person name="Beyhan S."/>
            <person name="Sundermann A.J."/>
            <person name="Mounaud S."/>
            <person name="Pasculle A.W."/>
            <person name="Nierman W.C."/>
            <person name="Driscoll E."/>
            <person name="Cumbie R."/>
            <person name="Clancy C.J."/>
            <person name="Dupont C.L."/>
        </authorList>
    </citation>
    <scope>NUCLEOTIDE SEQUENCE</scope>
    <source>
        <strain evidence="1">GL11</strain>
    </source>
</reference>
<dbReference type="AlphaFoldDB" id="A0A9P6X2X5"/>
<dbReference type="Proteomes" id="UP000716291">
    <property type="component" value="Unassembled WGS sequence"/>
</dbReference>
<protein>
    <recommendedName>
        <fullName evidence="3">CCHC-type domain-containing protein</fullName>
    </recommendedName>
</protein>